<organism evidence="1 2">
    <name type="scientific">Mycolicibacterium pallens</name>
    <dbReference type="NCBI Taxonomy" id="370524"/>
    <lineage>
        <taxon>Bacteria</taxon>
        <taxon>Bacillati</taxon>
        <taxon>Actinomycetota</taxon>
        <taxon>Actinomycetes</taxon>
        <taxon>Mycobacteriales</taxon>
        <taxon>Mycobacteriaceae</taxon>
        <taxon>Mycolicibacterium</taxon>
    </lineage>
</organism>
<evidence type="ECO:0000313" key="1">
    <source>
        <dbReference type="EMBL" id="QYL17967.1"/>
    </source>
</evidence>
<name>A0ABX8VK94_9MYCO</name>
<accession>A0ABX8VK94</accession>
<evidence type="ECO:0000313" key="2">
    <source>
        <dbReference type="Proteomes" id="UP000825367"/>
    </source>
</evidence>
<gene>
    <name evidence="1" type="ORF">K0O64_05285</name>
</gene>
<protein>
    <submittedName>
        <fullName evidence="1">Uncharacterized protein</fullName>
    </submittedName>
</protein>
<proteinExistence type="predicted"/>
<reference evidence="1 2" key="1">
    <citation type="submission" date="2021-07" db="EMBL/GenBank/DDBJ databases">
        <title>Whole genome sequencing of non-tuberculosis mycobacteria type-strains.</title>
        <authorList>
            <person name="Igarashi Y."/>
            <person name="Osugi A."/>
            <person name="Mitarai S."/>
        </authorList>
    </citation>
    <scope>NUCLEOTIDE SEQUENCE [LARGE SCALE GENOMIC DNA]</scope>
    <source>
        <strain evidence="1 2">JCM 16370</strain>
    </source>
</reference>
<keyword evidence="2" id="KW-1185">Reference proteome</keyword>
<dbReference type="Proteomes" id="UP000825367">
    <property type="component" value="Chromosome"/>
</dbReference>
<sequence>MVELSAKEIALGGVDDFAVVALRAGPAGLFATLRALFALPGVVDFDVEVFEVELAEEWAPDDDPVSAEATAAADTMAAPTPSVTAPAFNHSRVLCVRCAFTPSIGSVSRARVAIDQPPTRKLLTPLPGRMLAGKSGA</sequence>
<dbReference type="RefSeq" id="WP_220046187.1">
    <property type="nucleotide sequence ID" value="NZ_BAAAVX010000003.1"/>
</dbReference>
<dbReference type="EMBL" id="CP080333">
    <property type="protein sequence ID" value="QYL17967.1"/>
    <property type="molecule type" value="Genomic_DNA"/>
</dbReference>